<keyword evidence="1" id="KW-0472">Membrane</keyword>
<comment type="caution">
    <text evidence="2">The sequence shown here is derived from an EMBL/GenBank/DDBJ whole genome shotgun (WGS) entry which is preliminary data.</text>
</comment>
<organism evidence="2 3">
    <name type="scientific">Leucobacter weissii</name>
    <dbReference type="NCBI Taxonomy" id="1983706"/>
    <lineage>
        <taxon>Bacteria</taxon>
        <taxon>Bacillati</taxon>
        <taxon>Actinomycetota</taxon>
        <taxon>Actinomycetes</taxon>
        <taxon>Micrococcales</taxon>
        <taxon>Microbacteriaceae</taxon>
        <taxon>Leucobacter</taxon>
    </lineage>
</organism>
<feature type="transmembrane region" description="Helical" evidence="1">
    <location>
        <begin position="21"/>
        <end position="42"/>
    </location>
</feature>
<feature type="transmembrane region" description="Helical" evidence="1">
    <location>
        <begin position="54"/>
        <end position="87"/>
    </location>
</feature>
<accession>A0A939S7N2</accession>
<evidence type="ECO:0000313" key="3">
    <source>
        <dbReference type="Proteomes" id="UP000664382"/>
    </source>
</evidence>
<sequence length="181" mass="19601">MGERNDGGARMSIRRALMRSLVVALLASFAGNFAAALSVGIVNVSNGLEGGMLWGLVLLLLPVANVILYPVDLLPYALFFCAYWLLLVRQCTGVQPLRHAVYVALLAVAAFGVSWPVVAFAFPPPNLGLHVTSLWFEMPWLVIPVFVVTAALLSLWFERRARARLSAGAQAQEPLSGRAKV</sequence>
<gene>
    <name evidence="2" type="ORF">J4H92_04285</name>
</gene>
<dbReference type="RefSeq" id="WP_208096417.1">
    <property type="nucleotide sequence ID" value="NZ_JAGDYM010000004.1"/>
</dbReference>
<evidence type="ECO:0000256" key="1">
    <source>
        <dbReference type="SAM" id="Phobius"/>
    </source>
</evidence>
<feature type="transmembrane region" description="Helical" evidence="1">
    <location>
        <begin position="99"/>
        <end position="118"/>
    </location>
</feature>
<dbReference type="EMBL" id="JAGDYM010000004">
    <property type="protein sequence ID" value="MBO1901166.1"/>
    <property type="molecule type" value="Genomic_DNA"/>
</dbReference>
<name>A0A939S7N2_9MICO</name>
<dbReference type="Proteomes" id="UP000664382">
    <property type="component" value="Unassembled WGS sequence"/>
</dbReference>
<evidence type="ECO:0000313" key="2">
    <source>
        <dbReference type="EMBL" id="MBO1901166.1"/>
    </source>
</evidence>
<feature type="transmembrane region" description="Helical" evidence="1">
    <location>
        <begin position="138"/>
        <end position="157"/>
    </location>
</feature>
<proteinExistence type="predicted"/>
<dbReference type="AlphaFoldDB" id="A0A939S7N2"/>
<reference evidence="2" key="1">
    <citation type="submission" date="2021-03" db="EMBL/GenBank/DDBJ databases">
        <title>Leucobacter chromiisoli sp. nov., isolated from chromium-containing soil of chemical plant.</title>
        <authorList>
            <person name="Xu Z."/>
        </authorList>
    </citation>
    <scope>NUCLEOTIDE SEQUENCE</scope>
    <source>
        <strain evidence="2">S27</strain>
    </source>
</reference>
<protein>
    <submittedName>
        <fullName evidence="2">Uncharacterized protein</fullName>
    </submittedName>
</protein>
<keyword evidence="1" id="KW-0812">Transmembrane</keyword>
<keyword evidence="1" id="KW-1133">Transmembrane helix</keyword>
<keyword evidence="3" id="KW-1185">Reference proteome</keyword>